<comment type="caution">
    <text evidence="7">The sequence shown here is derived from an EMBL/GenBank/DDBJ whole genome shotgun (WGS) entry which is preliminary data.</text>
</comment>
<keyword evidence="3" id="KW-0813">Transport</keyword>
<dbReference type="EMBL" id="JYIT01000077">
    <property type="protein sequence ID" value="KJL23322.1"/>
    <property type="molecule type" value="Genomic_DNA"/>
</dbReference>
<feature type="signal peptide" evidence="5">
    <location>
        <begin position="1"/>
        <end position="29"/>
    </location>
</feature>
<evidence type="ECO:0000256" key="3">
    <source>
        <dbReference type="ARBA" id="ARBA00022448"/>
    </source>
</evidence>
<dbReference type="GO" id="GO:0030313">
    <property type="term" value="C:cell envelope"/>
    <property type="evidence" value="ECO:0007669"/>
    <property type="project" value="UniProtKB-SubCell"/>
</dbReference>
<dbReference type="Pfam" id="PF00496">
    <property type="entry name" value="SBP_bac_5"/>
    <property type="match status" value="1"/>
</dbReference>
<reference evidence="7 8" key="1">
    <citation type="submission" date="2015-02" db="EMBL/GenBank/DDBJ databases">
        <title>Draft genome sequences of ten Microbacterium spp. with emphasis on heavy metal contaminated environments.</title>
        <authorList>
            <person name="Corretto E."/>
        </authorList>
    </citation>
    <scope>NUCLEOTIDE SEQUENCE [LARGE SCALE GENOMIC DNA]</scope>
    <source>
        <strain evidence="7 8">DSM 23848</strain>
    </source>
</reference>
<evidence type="ECO:0000256" key="2">
    <source>
        <dbReference type="ARBA" id="ARBA00005695"/>
    </source>
</evidence>
<dbReference type="PANTHER" id="PTHR30290">
    <property type="entry name" value="PERIPLASMIC BINDING COMPONENT OF ABC TRANSPORTER"/>
    <property type="match status" value="1"/>
</dbReference>
<sequence length="618" mass="65528">MNPHVPGRRRRLLIALTVAAALITTGCTAGTTKVDPSQYRTIPAASGKPVDGGVVTIAMTPGLAPNYIFPYPPAAANGAVIGNDLMWRTLYRADADGKSNPDTSLASAPAYSDEGRTVTIAMKKNSWSNGKPVTAGDVVFSLAILKAAVAQSAANWAFYTPGQFPDGVTATAQGSDTVVFTLEKAYNPAYLESLLQQLVVIPSADWSIAASGGPVLDYTDPANASAIYTFLTGQSADQSTFATNPLWQVVNGPFSLKSFEPTTGSFSLTPNKAYTGPGKHALEQVDFKAFTSAAAIYNQYQAGTITVGRLDSSYSSKIEELQKKGYNVYAAPAPARSDPLVINFANTTGGFDKIIAQPYVRQALQHLVDQPGYIKSRGVYNGAASENYATVGLGSVFPPDFGDKAPYPFDPKAAEKLLTAHGWKVDKAGTTCEKPGAGSDRCGEGIAQGQRIAFTLASASSPSYVGARDLAFSSEAKKLGIDVKVVSKSLNYLYENYTNPGAPANTNEWAMQDTGPLVMASYPTANGVFNTDGSFNLGSYSSPEADKAIEASVFGSDPKALSAETTLLSKDLPVLFLPTPDNLIVWKNTLSGPPDTFEGLLKFIYSPEQWSFTEKQKQ</sequence>
<accession>A0A0F0KQY7</accession>
<gene>
    <name evidence="7" type="primary">oppA_2</name>
    <name evidence="7" type="ORF">RL72_02110</name>
</gene>
<evidence type="ECO:0000259" key="6">
    <source>
        <dbReference type="Pfam" id="PF00496"/>
    </source>
</evidence>
<dbReference type="Gene3D" id="3.10.105.10">
    <property type="entry name" value="Dipeptide-binding Protein, Domain 3"/>
    <property type="match status" value="1"/>
</dbReference>
<dbReference type="GO" id="GO:0043190">
    <property type="term" value="C:ATP-binding cassette (ABC) transporter complex"/>
    <property type="evidence" value="ECO:0007669"/>
    <property type="project" value="InterPro"/>
</dbReference>
<dbReference type="PANTHER" id="PTHR30290:SF10">
    <property type="entry name" value="PERIPLASMIC OLIGOPEPTIDE-BINDING PROTEIN-RELATED"/>
    <property type="match status" value="1"/>
</dbReference>
<organism evidence="7 8">
    <name type="scientific">Microbacterium azadirachtae</name>
    <dbReference type="NCBI Taxonomy" id="582680"/>
    <lineage>
        <taxon>Bacteria</taxon>
        <taxon>Bacillati</taxon>
        <taxon>Actinomycetota</taxon>
        <taxon>Actinomycetes</taxon>
        <taxon>Micrococcales</taxon>
        <taxon>Microbacteriaceae</taxon>
        <taxon>Microbacterium</taxon>
    </lineage>
</organism>
<dbReference type="PATRIC" id="fig|582680.7.peg.2157"/>
<feature type="domain" description="Solute-binding protein family 5" evidence="6">
    <location>
        <begin position="104"/>
        <end position="512"/>
    </location>
</feature>
<evidence type="ECO:0000256" key="5">
    <source>
        <dbReference type="SAM" id="SignalP"/>
    </source>
</evidence>
<keyword evidence="8" id="KW-1185">Reference proteome</keyword>
<evidence type="ECO:0000313" key="8">
    <source>
        <dbReference type="Proteomes" id="UP000033448"/>
    </source>
</evidence>
<dbReference type="Gene3D" id="3.40.190.10">
    <property type="entry name" value="Periplasmic binding protein-like II"/>
    <property type="match status" value="1"/>
</dbReference>
<dbReference type="GO" id="GO:1904680">
    <property type="term" value="F:peptide transmembrane transporter activity"/>
    <property type="evidence" value="ECO:0007669"/>
    <property type="project" value="TreeGrafter"/>
</dbReference>
<feature type="chain" id="PRO_5002444562" evidence="5">
    <location>
        <begin position="30"/>
        <end position="618"/>
    </location>
</feature>
<evidence type="ECO:0000313" key="7">
    <source>
        <dbReference type="EMBL" id="KJL23322.1"/>
    </source>
</evidence>
<evidence type="ECO:0000256" key="1">
    <source>
        <dbReference type="ARBA" id="ARBA00004196"/>
    </source>
</evidence>
<dbReference type="InterPro" id="IPR030678">
    <property type="entry name" value="Peptide/Ni-bd"/>
</dbReference>
<dbReference type="Proteomes" id="UP000033448">
    <property type="component" value="Unassembled WGS sequence"/>
</dbReference>
<dbReference type="GO" id="GO:0015833">
    <property type="term" value="P:peptide transport"/>
    <property type="evidence" value="ECO:0007669"/>
    <property type="project" value="TreeGrafter"/>
</dbReference>
<dbReference type="RefSeq" id="WP_045250781.1">
    <property type="nucleotide sequence ID" value="NZ_JYIT01000077.1"/>
</dbReference>
<dbReference type="InterPro" id="IPR000914">
    <property type="entry name" value="SBP_5_dom"/>
</dbReference>
<comment type="similarity">
    <text evidence="2">Belongs to the bacterial solute-binding protein 5 family.</text>
</comment>
<comment type="subcellular location">
    <subcellularLocation>
        <location evidence="1">Cell envelope</location>
    </subcellularLocation>
</comment>
<name>A0A0F0KQY7_9MICO</name>
<protein>
    <submittedName>
        <fullName evidence="7">Oligopeptide-binding protein OppA</fullName>
    </submittedName>
</protein>
<keyword evidence="4 5" id="KW-0732">Signal</keyword>
<proteinExistence type="inferred from homology"/>
<dbReference type="PIRSF" id="PIRSF002741">
    <property type="entry name" value="MppA"/>
    <property type="match status" value="1"/>
</dbReference>
<dbReference type="OrthoDB" id="7888869at2"/>
<dbReference type="GO" id="GO:0042597">
    <property type="term" value="C:periplasmic space"/>
    <property type="evidence" value="ECO:0007669"/>
    <property type="project" value="UniProtKB-ARBA"/>
</dbReference>
<dbReference type="SUPFAM" id="SSF53850">
    <property type="entry name" value="Periplasmic binding protein-like II"/>
    <property type="match status" value="1"/>
</dbReference>
<dbReference type="AlphaFoldDB" id="A0A0F0KQY7"/>
<evidence type="ECO:0000256" key="4">
    <source>
        <dbReference type="ARBA" id="ARBA00022729"/>
    </source>
</evidence>
<dbReference type="InterPro" id="IPR039424">
    <property type="entry name" value="SBP_5"/>
</dbReference>